<dbReference type="RefSeq" id="WP_165972814.1">
    <property type="nucleotide sequence ID" value="NZ_SMAR01000017.1"/>
</dbReference>
<keyword evidence="3" id="KW-0808">Transferase</keyword>
<dbReference type="PANTHER" id="PTHR39963">
    <property type="entry name" value="SLL0983 PROTEIN"/>
    <property type="match status" value="1"/>
</dbReference>
<dbReference type="InterPro" id="IPR029063">
    <property type="entry name" value="SAM-dependent_MTases_sf"/>
</dbReference>
<reference evidence="3 4" key="1">
    <citation type="submission" date="2019-03" db="EMBL/GenBank/DDBJ databases">
        <title>Freshwater and sediment microbial communities from various areas in North America, analyzing microbe dynamics in response to fracking.</title>
        <authorList>
            <person name="Lamendella R."/>
        </authorList>
    </citation>
    <scope>NUCLEOTIDE SEQUENCE [LARGE SCALE GENOMIC DNA]</scope>
    <source>
        <strain evidence="3 4">175.2</strain>
    </source>
</reference>
<keyword evidence="4" id="KW-1185">Reference proteome</keyword>
<sequence>MCDADHKHDQDASKTGTSGKGSGSALEWHDGDMPFSPLFQDHYYSKADGRAECNHVFIGANRLPERWPKNDTFRIGELGFGTGLNFCETARQFRLARLPDARLEFISFERFPMKGSEIAKALSHWPEIQKEANMLVKNWQDTPDDVIEIAFAPNIRLQVFCGDAFERLSSFPGACDAWFLDGFAPSRNPDMWTGPSMQAVFDHTITGGTFATYTAAGFVRRHLIAAGFEVEKRPGFAGKREMLAGIRPVSGNV</sequence>
<dbReference type="EMBL" id="SMAR01000017">
    <property type="protein sequence ID" value="TCT37624.1"/>
    <property type="molecule type" value="Genomic_DNA"/>
</dbReference>
<comment type="caution">
    <text evidence="3">The sequence shown here is derived from an EMBL/GenBank/DDBJ whole genome shotgun (WGS) entry which is preliminary data.</text>
</comment>
<proteinExistence type="predicted"/>
<evidence type="ECO:0000256" key="1">
    <source>
        <dbReference type="SAM" id="MobiDB-lite"/>
    </source>
</evidence>
<dbReference type="GO" id="GO:0032259">
    <property type="term" value="P:methylation"/>
    <property type="evidence" value="ECO:0007669"/>
    <property type="project" value="UniProtKB-KW"/>
</dbReference>
<dbReference type="NCBIfam" id="NF033855">
    <property type="entry name" value="tRNA_MNMC2"/>
    <property type="match status" value="1"/>
</dbReference>
<dbReference type="AlphaFoldDB" id="A0A4R3NQS5"/>
<name>A0A4R3NQS5_9HYPH</name>
<gene>
    <name evidence="3" type="ORF">EDC90_101714</name>
</gene>
<dbReference type="Pfam" id="PF05430">
    <property type="entry name" value="Methyltransf_30"/>
    <property type="match status" value="1"/>
</dbReference>
<protein>
    <submittedName>
        <fullName evidence="3">tRNA U34 5-methylaminomethyl-2-thiouridine-forming methyltransferase MnmC</fullName>
    </submittedName>
</protein>
<feature type="compositionally biased region" description="Basic and acidic residues" evidence="1">
    <location>
        <begin position="1"/>
        <end position="12"/>
    </location>
</feature>
<organism evidence="3 4">
    <name type="scientific">Martelella mediterranea</name>
    <dbReference type="NCBI Taxonomy" id="293089"/>
    <lineage>
        <taxon>Bacteria</taxon>
        <taxon>Pseudomonadati</taxon>
        <taxon>Pseudomonadota</taxon>
        <taxon>Alphaproteobacteria</taxon>
        <taxon>Hyphomicrobiales</taxon>
        <taxon>Aurantimonadaceae</taxon>
        <taxon>Martelella</taxon>
    </lineage>
</organism>
<dbReference type="Proteomes" id="UP000295097">
    <property type="component" value="Unassembled WGS sequence"/>
</dbReference>
<accession>A0A4R3NQS5</accession>
<feature type="region of interest" description="Disordered" evidence="1">
    <location>
        <begin position="1"/>
        <end position="26"/>
    </location>
</feature>
<dbReference type="Gene3D" id="3.40.50.150">
    <property type="entry name" value="Vaccinia Virus protein VP39"/>
    <property type="match status" value="1"/>
</dbReference>
<dbReference type="PANTHER" id="PTHR39963:SF1">
    <property type="entry name" value="MNMC-LIKE METHYLTRANSFERASE DOMAIN-CONTAINING PROTEIN"/>
    <property type="match status" value="1"/>
</dbReference>
<evidence type="ECO:0000259" key="2">
    <source>
        <dbReference type="Pfam" id="PF05430"/>
    </source>
</evidence>
<dbReference type="InterPro" id="IPR008471">
    <property type="entry name" value="MnmC-like_methylTransf"/>
</dbReference>
<keyword evidence="3" id="KW-0489">Methyltransferase</keyword>
<dbReference type="GO" id="GO:0004808">
    <property type="term" value="F:tRNA (5-methylaminomethyl-2-thiouridylate)(34)-methyltransferase activity"/>
    <property type="evidence" value="ECO:0007669"/>
    <property type="project" value="InterPro"/>
</dbReference>
<dbReference type="GO" id="GO:0016645">
    <property type="term" value="F:oxidoreductase activity, acting on the CH-NH group of donors"/>
    <property type="evidence" value="ECO:0007669"/>
    <property type="project" value="InterPro"/>
</dbReference>
<dbReference type="InterPro" id="IPR047785">
    <property type="entry name" value="tRNA_MNMC2"/>
</dbReference>
<evidence type="ECO:0000313" key="4">
    <source>
        <dbReference type="Proteomes" id="UP000295097"/>
    </source>
</evidence>
<feature type="domain" description="MnmC-like methyltransferase" evidence="2">
    <location>
        <begin position="126"/>
        <end position="247"/>
    </location>
</feature>
<evidence type="ECO:0000313" key="3">
    <source>
        <dbReference type="EMBL" id="TCT37624.1"/>
    </source>
</evidence>